<name>A0A8S2AJG2_ARAAE</name>
<protein>
    <submittedName>
        <fullName evidence="2">Uncharacterized protein</fullName>
    </submittedName>
</protein>
<proteinExistence type="predicted"/>
<dbReference type="Proteomes" id="UP000682877">
    <property type="component" value="Chromosome 6"/>
</dbReference>
<accession>A0A8S2AJG2</accession>
<dbReference type="AlphaFoldDB" id="A0A8S2AJG2"/>
<dbReference type="EMBL" id="LR999456">
    <property type="protein sequence ID" value="CAE6115924.1"/>
    <property type="molecule type" value="Genomic_DNA"/>
</dbReference>
<keyword evidence="3" id="KW-1185">Reference proteome</keyword>
<evidence type="ECO:0000313" key="3">
    <source>
        <dbReference type="Proteomes" id="UP000682877"/>
    </source>
</evidence>
<feature type="compositionally biased region" description="Basic residues" evidence="1">
    <location>
        <begin position="220"/>
        <end position="233"/>
    </location>
</feature>
<evidence type="ECO:0000256" key="1">
    <source>
        <dbReference type="SAM" id="MobiDB-lite"/>
    </source>
</evidence>
<sequence length="296" mass="32832">MVSIGVEYERVRKRCFQCQRLTHDRSRCPFNPQNRHSSATGGVETAASGSVTKITQLGTDDPLFGVLTNDDVGLDATTGRPKISKEVLDEMRSYLSVADPTEKLARIDRVRRSVWNLEGDPQGQKTLLRLEPATEVTTNVNKGKGLVFDFDTKKANSQNVAGEKLMASAIKASTAITRFNHVEAPYTDSRSLNPLLHPCSTVFKTGGNASSSGTSDTIKKYRRRPSQHKRKSQAAKETKEYRKPELVYREKVKQDGADGLTLKRKAEEVGLSSPKIARRSENDLAVVPYEEPPKQV</sequence>
<evidence type="ECO:0000313" key="2">
    <source>
        <dbReference type="EMBL" id="CAE6115924.1"/>
    </source>
</evidence>
<feature type="region of interest" description="Disordered" evidence="1">
    <location>
        <begin position="204"/>
        <end position="296"/>
    </location>
</feature>
<reference evidence="2" key="1">
    <citation type="submission" date="2021-01" db="EMBL/GenBank/DDBJ databases">
        <authorList>
            <person name="Bezrukov I."/>
        </authorList>
    </citation>
    <scope>NUCLEOTIDE SEQUENCE</scope>
</reference>
<feature type="compositionally biased region" description="Polar residues" evidence="1">
    <location>
        <begin position="207"/>
        <end position="216"/>
    </location>
</feature>
<gene>
    <name evidence="2" type="ORF">AARE701A_LOCUS15912</name>
</gene>
<organism evidence="2 3">
    <name type="scientific">Arabidopsis arenosa</name>
    <name type="common">Sand rock-cress</name>
    <name type="synonym">Cardaminopsis arenosa</name>
    <dbReference type="NCBI Taxonomy" id="38785"/>
    <lineage>
        <taxon>Eukaryota</taxon>
        <taxon>Viridiplantae</taxon>
        <taxon>Streptophyta</taxon>
        <taxon>Embryophyta</taxon>
        <taxon>Tracheophyta</taxon>
        <taxon>Spermatophyta</taxon>
        <taxon>Magnoliopsida</taxon>
        <taxon>eudicotyledons</taxon>
        <taxon>Gunneridae</taxon>
        <taxon>Pentapetalae</taxon>
        <taxon>rosids</taxon>
        <taxon>malvids</taxon>
        <taxon>Brassicales</taxon>
        <taxon>Brassicaceae</taxon>
        <taxon>Camelineae</taxon>
        <taxon>Arabidopsis</taxon>
    </lineage>
</organism>
<feature type="compositionally biased region" description="Basic and acidic residues" evidence="1">
    <location>
        <begin position="234"/>
        <end position="256"/>
    </location>
</feature>